<reference evidence="1 2" key="2">
    <citation type="journal article" date="2015" name="Antonie Van Leeuwenhoek">
        <title>Thioclava indica sp. nov., isolated from surface seawater of the Indian Ocean.</title>
        <authorList>
            <person name="Liu Y."/>
            <person name="Lai Q."/>
            <person name="Du J."/>
            <person name="Xu H."/>
            <person name="Jiang L."/>
            <person name="Shao Z."/>
        </authorList>
    </citation>
    <scope>NUCLEOTIDE SEQUENCE [LARGE SCALE GENOMIC DNA]</scope>
    <source>
        <strain evidence="1 2">13D2W-2</strain>
    </source>
</reference>
<evidence type="ECO:0000313" key="1">
    <source>
        <dbReference type="EMBL" id="KFE33432.1"/>
    </source>
</evidence>
<dbReference type="STRING" id="1317124.DW2_17994"/>
<evidence type="ECO:0000313" key="2">
    <source>
        <dbReference type="Proteomes" id="UP000028607"/>
    </source>
</evidence>
<gene>
    <name evidence="1" type="ORF">DW2_17994</name>
</gene>
<dbReference type="OrthoDB" id="570215at2"/>
<name>A0A085TRT5_9RHOB</name>
<accession>A0A085TRT5</accession>
<proteinExistence type="predicted"/>
<dbReference type="AlphaFoldDB" id="A0A085TRT5"/>
<sequence length="89" mass="9342">MTGIWKSGNHLVYSALNELGIEGPFNGIAAHLLFGRGKTAKRLLRGSASGIVRRPRPNGHLAPVAQLVGARPGFSALAACKSHMKALPC</sequence>
<organism evidence="1 2">
    <name type="scientific">Thioclava atlantica</name>
    <dbReference type="NCBI Taxonomy" id="1317124"/>
    <lineage>
        <taxon>Bacteria</taxon>
        <taxon>Pseudomonadati</taxon>
        <taxon>Pseudomonadota</taxon>
        <taxon>Alphaproteobacteria</taxon>
        <taxon>Rhodobacterales</taxon>
        <taxon>Paracoccaceae</taxon>
        <taxon>Thioclava</taxon>
    </lineage>
</organism>
<dbReference type="PATRIC" id="fig|1317124.6.peg.3622"/>
<comment type="caution">
    <text evidence="1">The sequence shown here is derived from an EMBL/GenBank/DDBJ whole genome shotgun (WGS) entry which is preliminary data.</text>
</comment>
<dbReference type="Proteomes" id="UP000028607">
    <property type="component" value="Unassembled WGS sequence"/>
</dbReference>
<dbReference type="EMBL" id="AQRC01000020">
    <property type="protein sequence ID" value="KFE33432.1"/>
    <property type="molecule type" value="Genomic_DNA"/>
</dbReference>
<protein>
    <submittedName>
        <fullName evidence="1">Uncharacterized protein</fullName>
    </submittedName>
</protein>
<dbReference type="RefSeq" id="WP_038148689.1">
    <property type="nucleotide sequence ID" value="NZ_AQRC01000020.1"/>
</dbReference>
<keyword evidence="2" id="KW-1185">Reference proteome</keyword>
<reference evidence="2" key="1">
    <citation type="submission" date="2013-04" db="EMBL/GenBank/DDBJ databases">
        <title>Thioclava sp. 13D2W-2 Genome Sequencing.</title>
        <authorList>
            <person name="Lai Q."/>
            <person name="Li G."/>
            <person name="Shao Z."/>
        </authorList>
    </citation>
    <scope>NUCLEOTIDE SEQUENCE [LARGE SCALE GENOMIC DNA]</scope>
    <source>
        <strain evidence="2">13D2W-2</strain>
    </source>
</reference>